<dbReference type="Pfam" id="PF09341">
    <property type="entry name" value="Pcc1"/>
    <property type="match status" value="1"/>
</dbReference>
<dbReference type="Proteomes" id="UP000332487">
    <property type="component" value="Unassembled WGS sequence"/>
</dbReference>
<proteinExistence type="inferred from homology"/>
<protein>
    <submittedName>
        <fullName evidence="2">Uncharacterized protein</fullName>
    </submittedName>
</protein>
<sequence>MDHSAKIKINKQKGITYKKIIGIGKSYKRSKIKMSENKNCVYVYIDAKDITALRASANAVLREFQVIEAVAAIPQNQNKSKNI</sequence>
<dbReference type="InterPro" id="IPR015419">
    <property type="entry name" value="CTAG/Pcc1"/>
</dbReference>
<evidence type="ECO:0000256" key="1">
    <source>
        <dbReference type="ARBA" id="ARBA00007073"/>
    </source>
</evidence>
<dbReference type="EMBL" id="GG697241">
    <property type="protein sequence ID" value="EET89703.1"/>
    <property type="molecule type" value="Genomic_DNA"/>
</dbReference>
<reference evidence="2 3" key="2">
    <citation type="journal article" date="2010" name="Proc. Natl. Acad. Sci. U.S.A.">
        <title>Enigmatic, ultrasmall, uncultivated Archaea.</title>
        <authorList>
            <person name="Baker B.J."/>
            <person name="Comolli L.R."/>
            <person name="Dick G.J."/>
            <person name="Hauser L.J."/>
            <person name="Hyatt D."/>
            <person name="Dill B.D."/>
            <person name="Land M.L."/>
            <person name="Verberkmoes N.C."/>
            <person name="Hettich R.L."/>
            <person name="Banfield J.F."/>
        </authorList>
    </citation>
    <scope>NUCLEOTIDE SEQUENCE [LARGE SCALE GENOMIC DNA]</scope>
    <source>
        <strain evidence="2">ARMAN-2</strain>
    </source>
</reference>
<name>C7DIC9_MICA2</name>
<dbReference type="NCBIfam" id="NF011470">
    <property type="entry name" value="PRK14887.1"/>
    <property type="match status" value="1"/>
</dbReference>
<gene>
    <name evidence="2" type="ORF">UNLARM2_0821</name>
</gene>
<reference evidence="2 3" key="1">
    <citation type="journal article" date="2009" name="Genome Biol.">
        <title>Community-wide analysis of microbial genome sequence signatures.</title>
        <authorList>
            <person name="Dick G.J."/>
            <person name="Andersson A.F."/>
            <person name="Baker B.J."/>
            <person name="Simmons S.L."/>
            <person name="Thomas B.C."/>
            <person name="Yelton A.P."/>
            <person name="Banfield J.F."/>
        </authorList>
    </citation>
    <scope>NUCLEOTIDE SEQUENCE [LARGE SCALE GENOMIC DNA]</scope>
    <source>
        <strain evidence="2">ARMAN-2</strain>
    </source>
</reference>
<dbReference type="AlphaFoldDB" id="C7DIC9"/>
<evidence type="ECO:0000313" key="3">
    <source>
        <dbReference type="Proteomes" id="UP000332487"/>
    </source>
</evidence>
<organism evidence="2 3">
    <name type="scientific">Candidatus Micrarchaeum acidiphilum ARMAN-2</name>
    <dbReference type="NCBI Taxonomy" id="425595"/>
    <lineage>
        <taxon>Archaea</taxon>
        <taxon>Candidatus Micrarchaeota</taxon>
        <taxon>Candidatus Micrarchaeia</taxon>
        <taxon>Candidatus Micrarchaeales</taxon>
        <taxon>Candidatus Micrarchaeaceae</taxon>
        <taxon>Candidatus Micrarchaeum</taxon>
    </lineage>
</organism>
<evidence type="ECO:0000313" key="2">
    <source>
        <dbReference type="EMBL" id="EET89703.1"/>
    </source>
</evidence>
<dbReference type="Gene3D" id="3.30.310.50">
    <property type="entry name" value="Alpha-D-phosphohexomutase, C-terminal domain"/>
    <property type="match status" value="1"/>
</dbReference>
<keyword evidence="3" id="KW-1185">Reference proteome</keyword>
<comment type="similarity">
    <text evidence="1">Belongs to the CTAG/PCC1 family.</text>
</comment>
<accession>C7DIC9</accession>